<proteinExistence type="predicted"/>
<dbReference type="OMA" id="PMGLIAM"/>
<gene>
    <name evidence="4" type="ORF">AT727_11095</name>
    <name evidence="3" type="ORF">DPCES_2467</name>
</gene>
<keyword evidence="1" id="KW-0472">Membrane</keyword>
<feature type="domain" description="Nucleoside transporter/FeoB GTPase Gate" evidence="2">
    <location>
        <begin position="42"/>
        <end position="152"/>
    </location>
</feature>
<keyword evidence="1" id="KW-1133">Transmembrane helix</keyword>
<dbReference type="AlphaFoldDB" id="A0A098B0G1"/>
<reference evidence="3" key="1">
    <citation type="submission" date="2014-07" db="EMBL/GenBank/DDBJ databases">
        <authorList>
            <person name="Hornung V.Bastian."/>
        </authorList>
    </citation>
    <scope>NUCLEOTIDE SEQUENCE</scope>
    <source>
        <strain evidence="3">PCE-S</strain>
    </source>
</reference>
<dbReference type="InterPro" id="IPR011642">
    <property type="entry name" value="Gate_dom"/>
</dbReference>
<accession>A0A098B0G1</accession>
<dbReference type="PATRIC" id="fig|49338.4.peg.2651"/>
<dbReference type="RefSeq" id="WP_005811072.1">
    <property type="nucleotide sequence ID" value="NZ_CABKQQ010000029.1"/>
</dbReference>
<dbReference type="Proteomes" id="UP000054623">
    <property type="component" value="Unassembled WGS sequence"/>
</dbReference>
<dbReference type="OrthoDB" id="9782481at2"/>
<evidence type="ECO:0000313" key="3">
    <source>
        <dbReference type="EMBL" id="CDX02354.1"/>
    </source>
</evidence>
<name>A0A098B0G1_DESHA</name>
<keyword evidence="1" id="KW-0812">Transmembrane</keyword>
<evidence type="ECO:0000256" key="1">
    <source>
        <dbReference type="SAM" id="Phobius"/>
    </source>
</evidence>
<feature type="transmembrane region" description="Helical" evidence="1">
    <location>
        <begin position="88"/>
        <end position="112"/>
    </location>
</feature>
<feature type="transmembrane region" description="Helical" evidence="1">
    <location>
        <begin position="36"/>
        <end position="54"/>
    </location>
</feature>
<feature type="transmembrane region" description="Helical" evidence="1">
    <location>
        <begin position="165"/>
        <end position="187"/>
    </location>
</feature>
<reference evidence="4 5" key="2">
    <citation type="submission" date="2015-12" db="EMBL/GenBank/DDBJ databases">
        <title>Draft Genome Sequence of Desulfitobacterium hafniense Strain DH, a Sulfate-reducing Bacterium Isolated from Paddy Soils.</title>
        <authorList>
            <person name="Bao P."/>
            <person name="Zhang X."/>
            <person name="Li G."/>
        </authorList>
    </citation>
    <scope>NUCLEOTIDE SEQUENCE [LARGE SCALE GENOMIC DNA]</scope>
    <source>
        <strain evidence="4 5">DH</strain>
    </source>
</reference>
<evidence type="ECO:0000313" key="5">
    <source>
        <dbReference type="Proteomes" id="UP000054623"/>
    </source>
</evidence>
<protein>
    <submittedName>
        <fullName evidence="3 4">Spore maturation protein</fullName>
    </submittedName>
</protein>
<feature type="transmembrane region" description="Helical" evidence="1">
    <location>
        <begin position="133"/>
        <end position="153"/>
    </location>
</feature>
<feature type="transmembrane region" description="Helical" evidence="1">
    <location>
        <begin position="6"/>
        <end position="24"/>
    </location>
</feature>
<dbReference type="EMBL" id="LOCK01000061">
    <property type="protein sequence ID" value="KTE89885.1"/>
    <property type="molecule type" value="Genomic_DNA"/>
</dbReference>
<evidence type="ECO:0000313" key="4">
    <source>
        <dbReference type="EMBL" id="KTE89885.1"/>
    </source>
</evidence>
<sequence>MVNAIWLFMLVTGIIVAALNGRIDTVTESAMKAAELGVETAFGLIGVMSLWLGLMKLAEEAGFVRALARFFGPVIRRLFPTIREDSPALGAIILNLSANVLGLGNAATPFGLKAMQELQKENPNPDTASPAMITFLALNTSCITLIPATIIAVRLKAQSVHPTEIIGPTIFATGCAMTIAILVDYLIRRRSRP</sequence>
<dbReference type="EMBL" id="LK996017">
    <property type="protein sequence ID" value="CDX02354.1"/>
    <property type="molecule type" value="Genomic_DNA"/>
</dbReference>
<dbReference type="Pfam" id="PF07670">
    <property type="entry name" value="Gate"/>
    <property type="match status" value="1"/>
</dbReference>
<evidence type="ECO:0000259" key="2">
    <source>
        <dbReference type="Pfam" id="PF07670"/>
    </source>
</evidence>
<organism evidence="3">
    <name type="scientific">Desulfitobacterium hafniense</name>
    <name type="common">Desulfitobacterium frappieri</name>
    <dbReference type="NCBI Taxonomy" id="49338"/>
    <lineage>
        <taxon>Bacteria</taxon>
        <taxon>Bacillati</taxon>
        <taxon>Bacillota</taxon>
        <taxon>Clostridia</taxon>
        <taxon>Eubacteriales</taxon>
        <taxon>Desulfitobacteriaceae</taxon>
        <taxon>Desulfitobacterium</taxon>
    </lineage>
</organism>